<dbReference type="PANTHER" id="PTHR35889">
    <property type="entry name" value="CYCLOINULO-OLIGOSACCHARIDE FRUCTANOTRANSFERASE-RELATED"/>
    <property type="match status" value="1"/>
</dbReference>
<keyword evidence="4" id="KW-1185">Reference proteome</keyword>
<accession>E8R2C2</accession>
<dbReference type="STRING" id="575540.Isop_0817"/>
<dbReference type="SMART" id="SM00635">
    <property type="entry name" value="BID_2"/>
    <property type="match status" value="2"/>
</dbReference>
<dbReference type="HOGENOM" id="CLU_005632_0_0_0"/>
<sequence length="849" mass="93200">MMTSRRDHWGVQGSWNRSLLGGLIGFWGLLGILSVSFSSWAGETRVVPAIEADGLRIAPGLVDLYGPDATAQLVCERIEPGGVHRDATRSVRWTSGDETIAAVDATGLVTARGDGATEIRAELEGVGAIRVPVQVRGFAEGRPINFANDIVPIFTKLGCNGGGCHGKSGGQNGFRLGLLGFEPQIDYETLVKEGRGRRLFPAAAAQSLLVRKATAEVPHGGGRKMEPGSPEHRLLIRWIENGMPWGKESDPKVVGIVIEPQLRTLKAGWTQQLRVDAIYSDGGREDVTRRVQYQSNDTEVADVDETGLVSARNLAGQAAIMARYQGQVAVFTVQVPLDATPNYEGFTPRNRIDELALKQWRALNISPSPRCEDHEFIRRARLDITGTLPTAEEVRAFVADPDPDKRAKLVDRLLDTPEYASFFALKWADLLKNKRSGQPERQKSTFQFHAWLCDALRRNVPYDRLVGEIVAATGTPSTNPATIWTRTVRSPQVFVDDTAQVFLGMRLQCAQCHHHPFEVWSQDDYYGFASFFSRIGFKPAIDGRRAGRPNEEAVVVNRDGWATNPATGKPLPPRGLGAKEPVSVAPGDDPRIKLVEWLADPSNPFFAPALVNRYWAHFFARGLVEPIDDMRATNPASNPELLAALSNEFIASGFDLKGLIRQICTSELYGLSSLPVEGNARDRQSFARRYPRRMQAEVLLDAISMMTAAPTAFGGLPAQTRAIDLPDESVGSSFLDVFGRPSRDTACECERVDDATLGQSLMLLNSPEIQAKLAAPGGRAERLAGGGSGAEYDAAQLDQLFLEAFARFPLDEERQAALAHLAKNADRRKEAWQDILWALINAKEFQFND</sequence>
<feature type="domain" description="BIG2" evidence="2">
    <location>
        <begin position="51"/>
        <end position="133"/>
    </location>
</feature>
<evidence type="ECO:0000256" key="1">
    <source>
        <dbReference type="SAM" id="Phobius"/>
    </source>
</evidence>
<proteinExistence type="predicted"/>
<dbReference type="InterPro" id="IPR003343">
    <property type="entry name" value="Big_2"/>
</dbReference>
<dbReference type="InterPro" id="IPR022655">
    <property type="entry name" value="DUF1553"/>
</dbReference>
<dbReference type="Proteomes" id="UP000008631">
    <property type="component" value="Chromosome"/>
</dbReference>
<dbReference type="Pfam" id="PF02368">
    <property type="entry name" value="Big_2"/>
    <property type="match status" value="2"/>
</dbReference>
<evidence type="ECO:0000259" key="2">
    <source>
        <dbReference type="SMART" id="SM00635"/>
    </source>
</evidence>
<organism evidence="3 4">
    <name type="scientific">Isosphaera pallida (strain ATCC 43644 / DSM 9630 / IS1B)</name>
    <dbReference type="NCBI Taxonomy" id="575540"/>
    <lineage>
        <taxon>Bacteria</taxon>
        <taxon>Pseudomonadati</taxon>
        <taxon>Planctomycetota</taxon>
        <taxon>Planctomycetia</taxon>
        <taxon>Isosphaerales</taxon>
        <taxon>Isosphaeraceae</taxon>
        <taxon>Isosphaera</taxon>
    </lineage>
</organism>
<dbReference type="RefSeq" id="WP_013563696.1">
    <property type="nucleotide sequence ID" value="NC_014962.1"/>
</dbReference>
<dbReference type="SUPFAM" id="SSF49373">
    <property type="entry name" value="Invasin/intimin cell-adhesion fragments"/>
    <property type="match status" value="2"/>
</dbReference>
<evidence type="ECO:0000313" key="3">
    <source>
        <dbReference type="EMBL" id="ADV61407.1"/>
    </source>
</evidence>
<dbReference type="AlphaFoldDB" id="E8R2C2"/>
<reference evidence="3 4" key="2">
    <citation type="journal article" date="2011" name="Stand. Genomic Sci.">
        <title>Complete genome sequence of Isosphaera pallida type strain (IS1B).</title>
        <authorList>
            <consortium name="US DOE Joint Genome Institute (JGI-PGF)"/>
            <person name="Goker M."/>
            <person name="Cleland D."/>
            <person name="Saunders E."/>
            <person name="Lapidus A."/>
            <person name="Nolan M."/>
            <person name="Lucas S."/>
            <person name="Hammon N."/>
            <person name="Deshpande S."/>
            <person name="Cheng J.F."/>
            <person name="Tapia R."/>
            <person name="Han C."/>
            <person name="Goodwin L."/>
            <person name="Pitluck S."/>
            <person name="Liolios K."/>
            <person name="Pagani I."/>
            <person name="Ivanova N."/>
            <person name="Mavromatis K."/>
            <person name="Pati A."/>
            <person name="Chen A."/>
            <person name="Palaniappan K."/>
            <person name="Land M."/>
            <person name="Hauser L."/>
            <person name="Chang Y.J."/>
            <person name="Jeffries C.D."/>
            <person name="Detter J.C."/>
            <person name="Beck B."/>
            <person name="Woyke T."/>
            <person name="Bristow J."/>
            <person name="Eisen J.A."/>
            <person name="Markowitz V."/>
            <person name="Hugenholtz P."/>
            <person name="Kyrpides N.C."/>
            <person name="Klenk H.P."/>
        </authorList>
    </citation>
    <scope>NUCLEOTIDE SEQUENCE [LARGE SCALE GENOMIC DNA]</scope>
    <source>
        <strain evidence="4">ATCC 43644 / DSM 9630 / IS1B</strain>
    </source>
</reference>
<dbReference type="Pfam" id="PF07587">
    <property type="entry name" value="PSD1"/>
    <property type="match status" value="1"/>
</dbReference>
<dbReference type="Pfam" id="PF07583">
    <property type="entry name" value="PSCyt2"/>
    <property type="match status" value="1"/>
</dbReference>
<evidence type="ECO:0000313" key="4">
    <source>
        <dbReference type="Proteomes" id="UP000008631"/>
    </source>
</evidence>
<dbReference type="InterPro" id="IPR008964">
    <property type="entry name" value="Invasin/intimin_cell_adhesion"/>
</dbReference>
<gene>
    <name evidence="3" type="ordered locus">Isop_0817</name>
</gene>
<reference key="1">
    <citation type="submission" date="2010-11" db="EMBL/GenBank/DDBJ databases">
        <title>The complete sequence of chromosome of Isophaera pallida ATCC 43644.</title>
        <authorList>
            <consortium name="US DOE Joint Genome Institute (JGI-PGF)"/>
            <person name="Lucas S."/>
            <person name="Copeland A."/>
            <person name="Lapidus A."/>
            <person name="Bruce D."/>
            <person name="Goodwin L."/>
            <person name="Pitluck S."/>
            <person name="Kyrpides N."/>
            <person name="Mavromatis K."/>
            <person name="Pagani I."/>
            <person name="Ivanova N."/>
            <person name="Saunders E."/>
            <person name="Brettin T."/>
            <person name="Detter J.C."/>
            <person name="Han C."/>
            <person name="Tapia R."/>
            <person name="Land M."/>
            <person name="Hauser L."/>
            <person name="Markowitz V."/>
            <person name="Cheng J.-F."/>
            <person name="Hugenholtz P."/>
            <person name="Woyke T."/>
            <person name="Wu D."/>
            <person name="Eisen J.A."/>
        </authorList>
    </citation>
    <scope>NUCLEOTIDE SEQUENCE</scope>
    <source>
        <strain>ATCC 43644</strain>
    </source>
</reference>
<dbReference type="InterPro" id="IPR011444">
    <property type="entry name" value="DUF1549"/>
</dbReference>
<feature type="transmembrane region" description="Helical" evidence="1">
    <location>
        <begin position="20"/>
        <end position="41"/>
    </location>
</feature>
<dbReference type="KEGG" id="ipa:Isop_0817"/>
<keyword evidence="1" id="KW-0472">Membrane</keyword>
<dbReference type="Gene3D" id="2.60.40.1080">
    <property type="match status" value="2"/>
</dbReference>
<dbReference type="InParanoid" id="E8R2C2"/>
<dbReference type="PANTHER" id="PTHR35889:SF3">
    <property type="entry name" value="F-BOX DOMAIN-CONTAINING PROTEIN"/>
    <property type="match status" value="1"/>
</dbReference>
<feature type="domain" description="BIG2" evidence="2">
    <location>
        <begin position="252"/>
        <end position="333"/>
    </location>
</feature>
<keyword evidence="1" id="KW-0812">Transmembrane</keyword>
<protein>
    <recommendedName>
        <fullName evidence="2">BIG2 domain-containing protein</fullName>
    </recommendedName>
</protein>
<keyword evidence="1" id="KW-1133">Transmembrane helix</keyword>
<name>E8R2C2_ISOPI</name>
<dbReference type="eggNOG" id="COG5492">
    <property type="taxonomic scope" value="Bacteria"/>
</dbReference>
<dbReference type="EMBL" id="CP002353">
    <property type="protein sequence ID" value="ADV61407.1"/>
    <property type="molecule type" value="Genomic_DNA"/>
</dbReference>